<reference evidence="6" key="1">
    <citation type="submission" date="2022-01" db="EMBL/GenBank/DDBJ databases">
        <title>Colwellia maritima, isolated from seawater.</title>
        <authorList>
            <person name="Kristyanto S."/>
            <person name="Jung J."/>
            <person name="Jeon C.O."/>
        </authorList>
    </citation>
    <scope>NUCLEOTIDE SEQUENCE</scope>
    <source>
        <strain evidence="6">MSW7</strain>
    </source>
</reference>
<evidence type="ECO:0000259" key="4">
    <source>
        <dbReference type="Pfam" id="PF07804"/>
    </source>
</evidence>
<dbReference type="NCBIfam" id="TIGR03071">
    <property type="entry name" value="couple_hipA"/>
    <property type="match status" value="1"/>
</dbReference>
<dbReference type="InterPro" id="IPR052028">
    <property type="entry name" value="HipA_Ser/Thr_kinase"/>
</dbReference>
<gene>
    <name evidence="6" type="ORF">L3081_03895</name>
</gene>
<feature type="domain" description="HipA-like C-terminal" evidence="4">
    <location>
        <begin position="146"/>
        <end position="378"/>
    </location>
</feature>
<comment type="caution">
    <text evidence="6">The sequence shown here is derived from an EMBL/GenBank/DDBJ whole genome shotgun (WGS) entry which is preliminary data.</text>
</comment>
<dbReference type="Gene3D" id="1.10.1070.20">
    <property type="match status" value="1"/>
</dbReference>
<evidence type="ECO:0000313" key="7">
    <source>
        <dbReference type="Proteomes" id="UP001139646"/>
    </source>
</evidence>
<dbReference type="EMBL" id="JAKKSL010000001">
    <property type="protein sequence ID" value="MCI2282705.1"/>
    <property type="molecule type" value="Genomic_DNA"/>
</dbReference>
<evidence type="ECO:0000313" key="6">
    <source>
        <dbReference type="EMBL" id="MCI2282705.1"/>
    </source>
</evidence>
<dbReference type="PANTHER" id="PTHR37419:SF1">
    <property type="entry name" value="SERINE_THREONINE-PROTEIN KINASE TOXIN HIPA"/>
    <property type="match status" value="1"/>
</dbReference>
<name>A0ABS9WXZ7_9GAMM</name>
<keyword evidence="3" id="KW-0418">Kinase</keyword>
<sequence length="440" mass="49381">MSGSSSFPSISIFSQSEKVGTLAFIESGKCTFLYDDFWKANRFPISPCIPFDTELSSQTVINFLRNLFPEGDAFDLLLASQNLSKNNLYAILITIGMDTAGILSFSDIKYQEEETILREVKEQELIQKLSSNNIQALITWDGKYRLSVGGVQNKLNVLINSNNKFMLANGNYSSTHILKFASQKYKTIVVNELFCMKLAKKVGLKVANVSYRKLGEHDTLIVERFDRKITPTRVKKRHIIDACQALDMPPEYKYEHNFGGEHVQHIRDGVSFNKIYEFAKTCSVPATAIQSLIDWMIFNLIIGNSDAHGKNVSFFVGASGITITPFYDLVSVTYEATKNQKIDTSLAMAIGDNFNITSITAYDLLSLADEAGISFSFLKKRTANLSTLIIKTIDNINFDEFTLDKLSLLIIKELKALVTQQANDLFDETLEMDSVAKHAF</sequence>
<dbReference type="InterPro" id="IPR012893">
    <property type="entry name" value="HipA-like_C"/>
</dbReference>
<organism evidence="6 7">
    <name type="scientific">Colwellia maritima</name>
    <dbReference type="NCBI Taxonomy" id="2912588"/>
    <lineage>
        <taxon>Bacteria</taxon>
        <taxon>Pseudomonadati</taxon>
        <taxon>Pseudomonadota</taxon>
        <taxon>Gammaproteobacteria</taxon>
        <taxon>Alteromonadales</taxon>
        <taxon>Colwelliaceae</taxon>
        <taxon>Colwellia</taxon>
    </lineage>
</organism>
<comment type="similarity">
    <text evidence="1">Belongs to the HipA Ser/Thr kinase family.</text>
</comment>
<dbReference type="Proteomes" id="UP001139646">
    <property type="component" value="Unassembled WGS sequence"/>
</dbReference>
<evidence type="ECO:0000259" key="5">
    <source>
        <dbReference type="Pfam" id="PF13657"/>
    </source>
</evidence>
<dbReference type="Pfam" id="PF07804">
    <property type="entry name" value="HipA_C"/>
    <property type="match status" value="1"/>
</dbReference>
<evidence type="ECO:0000256" key="2">
    <source>
        <dbReference type="ARBA" id="ARBA00022679"/>
    </source>
</evidence>
<accession>A0ABS9WXZ7</accession>
<protein>
    <submittedName>
        <fullName evidence="6">HipA domain-containing protein</fullName>
    </submittedName>
</protein>
<dbReference type="RefSeq" id="WP_242283633.1">
    <property type="nucleotide sequence ID" value="NZ_JAKKSL010000001.1"/>
</dbReference>
<keyword evidence="7" id="KW-1185">Reference proteome</keyword>
<dbReference type="InterPro" id="IPR017508">
    <property type="entry name" value="HipA_N1"/>
</dbReference>
<dbReference type="Pfam" id="PF13657">
    <property type="entry name" value="Couple_hipA"/>
    <property type="match status" value="1"/>
</dbReference>
<dbReference type="PANTHER" id="PTHR37419">
    <property type="entry name" value="SERINE/THREONINE-PROTEIN KINASE TOXIN HIPA"/>
    <property type="match status" value="1"/>
</dbReference>
<keyword evidence="2" id="KW-0808">Transferase</keyword>
<feature type="domain" description="HipA N-terminal subdomain 1" evidence="5">
    <location>
        <begin position="12"/>
        <end position="105"/>
    </location>
</feature>
<evidence type="ECO:0000256" key="1">
    <source>
        <dbReference type="ARBA" id="ARBA00010164"/>
    </source>
</evidence>
<evidence type="ECO:0000256" key="3">
    <source>
        <dbReference type="ARBA" id="ARBA00022777"/>
    </source>
</evidence>
<proteinExistence type="inferred from homology"/>